<dbReference type="STRING" id="1802399.A3E39_03420"/>
<protein>
    <submittedName>
        <fullName evidence="1">Uncharacterized protein</fullName>
    </submittedName>
</protein>
<organism evidence="1 2">
    <name type="scientific">Candidatus Uhrbacteria bacterium RIFCSPHIGHO2_12_FULL_60_25</name>
    <dbReference type="NCBI Taxonomy" id="1802399"/>
    <lineage>
        <taxon>Bacteria</taxon>
        <taxon>Candidatus Uhriibacteriota</taxon>
    </lineage>
</organism>
<evidence type="ECO:0000313" key="1">
    <source>
        <dbReference type="EMBL" id="OGL79575.1"/>
    </source>
</evidence>
<comment type="caution">
    <text evidence="1">The sequence shown here is derived from an EMBL/GenBank/DDBJ whole genome shotgun (WGS) entry which is preliminary data.</text>
</comment>
<dbReference type="EMBL" id="MGEH01000005">
    <property type="protein sequence ID" value="OGL79575.1"/>
    <property type="molecule type" value="Genomic_DNA"/>
</dbReference>
<name>A0A1F7UMW0_9BACT</name>
<reference evidence="1 2" key="1">
    <citation type="journal article" date="2016" name="Nat. Commun.">
        <title>Thousands of microbial genomes shed light on interconnected biogeochemical processes in an aquifer system.</title>
        <authorList>
            <person name="Anantharaman K."/>
            <person name="Brown C.T."/>
            <person name="Hug L.A."/>
            <person name="Sharon I."/>
            <person name="Castelle C.J."/>
            <person name="Probst A.J."/>
            <person name="Thomas B.C."/>
            <person name="Singh A."/>
            <person name="Wilkins M.J."/>
            <person name="Karaoz U."/>
            <person name="Brodie E.L."/>
            <person name="Williams K.H."/>
            <person name="Hubbard S.S."/>
            <person name="Banfield J.F."/>
        </authorList>
    </citation>
    <scope>NUCLEOTIDE SEQUENCE [LARGE SCALE GENOMIC DNA]</scope>
</reference>
<proteinExistence type="predicted"/>
<dbReference type="Proteomes" id="UP000176603">
    <property type="component" value="Unassembled WGS sequence"/>
</dbReference>
<sequence>MYEGVYTSVGKYPALDTSIHHLYGLNSQFDLSKGLVQGMANQIAYTKQDGLLLLPACDVCGRVLPKGTATRHPACEVTSENEGLQTAEVTFETIRLMERARFERTTQDLSPFRRAVTMQRYDHARSAYVVLDLLVTMSEIYSASHAMAGDIARLKYQFLRFALDHPKFQQG</sequence>
<evidence type="ECO:0000313" key="2">
    <source>
        <dbReference type="Proteomes" id="UP000176603"/>
    </source>
</evidence>
<dbReference type="AlphaFoldDB" id="A0A1F7UMW0"/>
<gene>
    <name evidence="1" type="ORF">A3E39_03420</name>
</gene>
<accession>A0A1F7UMW0</accession>